<protein>
    <submittedName>
        <fullName evidence="2">Ferredoxin</fullName>
    </submittedName>
</protein>
<reference evidence="2" key="1">
    <citation type="journal article" date="2014" name="Int. J. Syst. Evol. Microbiol.">
        <title>Complete genome sequence of Corynebacterium casei LMG S-19264T (=DSM 44701T), isolated from a smear-ripened cheese.</title>
        <authorList>
            <consortium name="US DOE Joint Genome Institute (JGI-PGF)"/>
            <person name="Walter F."/>
            <person name="Albersmeier A."/>
            <person name="Kalinowski J."/>
            <person name="Ruckert C."/>
        </authorList>
    </citation>
    <scope>NUCLEOTIDE SEQUENCE</scope>
    <source>
        <strain evidence="2">CGMCC 1.12214</strain>
    </source>
</reference>
<comment type="caution">
    <text evidence="2">The sequence shown here is derived from an EMBL/GenBank/DDBJ whole genome shotgun (WGS) entry which is preliminary data.</text>
</comment>
<evidence type="ECO:0000313" key="2">
    <source>
        <dbReference type="EMBL" id="GGH13634.1"/>
    </source>
</evidence>
<dbReference type="RefSeq" id="WP_188516795.1">
    <property type="nucleotide sequence ID" value="NZ_BMES01000001.1"/>
</dbReference>
<organism evidence="2 3">
    <name type="scientific">Alsobacter metallidurans</name>
    <dbReference type="NCBI Taxonomy" id="340221"/>
    <lineage>
        <taxon>Bacteria</taxon>
        <taxon>Pseudomonadati</taxon>
        <taxon>Pseudomonadota</taxon>
        <taxon>Alphaproteobacteria</taxon>
        <taxon>Hyphomicrobiales</taxon>
        <taxon>Alsobacteraceae</taxon>
        <taxon>Alsobacter</taxon>
    </lineage>
</organism>
<dbReference type="Pfam" id="PF14229">
    <property type="entry name" value="DUF4332"/>
    <property type="match status" value="1"/>
</dbReference>
<dbReference type="AlphaFoldDB" id="A0A917MIW1"/>
<dbReference type="InterPro" id="IPR025567">
    <property type="entry name" value="DUF4332"/>
</dbReference>
<evidence type="ECO:0000259" key="1">
    <source>
        <dbReference type="Pfam" id="PF14229"/>
    </source>
</evidence>
<dbReference type="Gene3D" id="1.10.150.20">
    <property type="entry name" value="5' to 3' exonuclease, C-terminal subdomain"/>
    <property type="match status" value="2"/>
</dbReference>
<feature type="domain" description="DUF4332" evidence="1">
    <location>
        <begin position="10"/>
        <end position="130"/>
    </location>
</feature>
<dbReference type="Proteomes" id="UP000603912">
    <property type="component" value="Unassembled WGS sequence"/>
</dbReference>
<accession>A0A917MIW1</accession>
<keyword evidence="3" id="KW-1185">Reference proteome</keyword>
<gene>
    <name evidence="2" type="ORF">GCM10007036_12370</name>
</gene>
<sequence>MSSYSIATIEGIGPKFAEKLKGAGVATTAALLERAKSPASRKELAAAAGLDESQILKWANMADLMRVKGVGEEYSELLEAAGVDTVKELRTRNAANLAKAMADANLKKKLVRQLPSETVVAKWVEDAKALTPALTY</sequence>
<reference evidence="2" key="2">
    <citation type="submission" date="2020-09" db="EMBL/GenBank/DDBJ databases">
        <authorList>
            <person name="Sun Q."/>
            <person name="Zhou Y."/>
        </authorList>
    </citation>
    <scope>NUCLEOTIDE SEQUENCE</scope>
    <source>
        <strain evidence="2">CGMCC 1.12214</strain>
    </source>
</reference>
<evidence type="ECO:0000313" key="3">
    <source>
        <dbReference type="Proteomes" id="UP000603912"/>
    </source>
</evidence>
<dbReference type="EMBL" id="BMES01000001">
    <property type="protein sequence ID" value="GGH13634.1"/>
    <property type="molecule type" value="Genomic_DNA"/>
</dbReference>
<proteinExistence type="predicted"/>
<name>A0A917MIW1_9HYPH</name>